<proteinExistence type="predicted"/>
<evidence type="ECO:0000313" key="1">
    <source>
        <dbReference type="EMBL" id="JAD32197.1"/>
    </source>
</evidence>
<dbReference type="AlphaFoldDB" id="A0A0A8ZBG2"/>
<dbReference type="EMBL" id="GBRH01265698">
    <property type="protein sequence ID" value="JAD32197.1"/>
    <property type="molecule type" value="Transcribed_RNA"/>
</dbReference>
<name>A0A0A8ZBG2_ARUDO</name>
<organism evidence="1">
    <name type="scientific">Arundo donax</name>
    <name type="common">Giant reed</name>
    <name type="synonym">Donax arundinaceus</name>
    <dbReference type="NCBI Taxonomy" id="35708"/>
    <lineage>
        <taxon>Eukaryota</taxon>
        <taxon>Viridiplantae</taxon>
        <taxon>Streptophyta</taxon>
        <taxon>Embryophyta</taxon>
        <taxon>Tracheophyta</taxon>
        <taxon>Spermatophyta</taxon>
        <taxon>Magnoliopsida</taxon>
        <taxon>Liliopsida</taxon>
        <taxon>Poales</taxon>
        <taxon>Poaceae</taxon>
        <taxon>PACMAD clade</taxon>
        <taxon>Arundinoideae</taxon>
        <taxon>Arundineae</taxon>
        <taxon>Arundo</taxon>
    </lineage>
</organism>
<sequence>MQIIMNSRKNLNSVKKESIQNRRKRIYYMVLLLKRRFDLLSKHCHSIPVT</sequence>
<reference evidence="1" key="1">
    <citation type="submission" date="2014-09" db="EMBL/GenBank/DDBJ databases">
        <authorList>
            <person name="Magalhaes I.L.F."/>
            <person name="Oliveira U."/>
            <person name="Santos F.R."/>
            <person name="Vidigal T.H.D.A."/>
            <person name="Brescovit A.D."/>
            <person name="Santos A.J."/>
        </authorList>
    </citation>
    <scope>NUCLEOTIDE SEQUENCE</scope>
    <source>
        <tissue evidence="1">Shoot tissue taken approximately 20 cm above the soil surface</tissue>
    </source>
</reference>
<reference evidence="1" key="2">
    <citation type="journal article" date="2015" name="Data Brief">
        <title>Shoot transcriptome of the giant reed, Arundo donax.</title>
        <authorList>
            <person name="Barrero R.A."/>
            <person name="Guerrero F.D."/>
            <person name="Moolhuijzen P."/>
            <person name="Goolsby J.A."/>
            <person name="Tidwell J."/>
            <person name="Bellgard S.E."/>
            <person name="Bellgard M.I."/>
        </authorList>
    </citation>
    <scope>NUCLEOTIDE SEQUENCE</scope>
    <source>
        <tissue evidence="1">Shoot tissue taken approximately 20 cm above the soil surface</tissue>
    </source>
</reference>
<accession>A0A0A8ZBG2</accession>
<protein>
    <submittedName>
        <fullName evidence="1">Uncharacterized protein</fullName>
    </submittedName>
</protein>